<dbReference type="EMBL" id="CAFBMK010000091">
    <property type="protein sequence ID" value="CAB4918001.1"/>
    <property type="molecule type" value="Genomic_DNA"/>
</dbReference>
<keyword evidence="6" id="KW-0521">NADP</keyword>
<evidence type="ECO:0000256" key="17">
    <source>
        <dbReference type="ARBA" id="ARBA00049108"/>
    </source>
</evidence>
<feature type="region of interest" description="Disordered" evidence="21">
    <location>
        <begin position="263"/>
        <end position="293"/>
    </location>
</feature>
<evidence type="ECO:0000256" key="10">
    <source>
        <dbReference type="ARBA" id="ARBA00023160"/>
    </source>
</evidence>
<evidence type="ECO:0000256" key="12">
    <source>
        <dbReference type="ARBA" id="ARBA00038622"/>
    </source>
</evidence>
<accession>A0A6J7HAH2</accession>
<evidence type="ECO:0000256" key="2">
    <source>
        <dbReference type="ARBA" id="ARBA00005189"/>
    </source>
</evidence>
<comment type="catalytic activity">
    <reaction evidence="15">
        <text>(2E)-dodecenoyl-CoA + NADPH + H(+) = dodecanoyl-CoA + NADP(+)</text>
        <dbReference type="Rhea" id="RHEA:44964"/>
        <dbReference type="ChEBI" id="CHEBI:15378"/>
        <dbReference type="ChEBI" id="CHEBI:57330"/>
        <dbReference type="ChEBI" id="CHEBI:57375"/>
        <dbReference type="ChEBI" id="CHEBI:57783"/>
        <dbReference type="ChEBI" id="CHEBI:58349"/>
    </reaction>
    <physiologicalReaction direction="left-to-right" evidence="15">
        <dbReference type="Rhea" id="RHEA:44965"/>
    </physiologicalReaction>
</comment>
<evidence type="ECO:0000256" key="20">
    <source>
        <dbReference type="ARBA" id="ARBA00049559"/>
    </source>
</evidence>
<evidence type="ECO:0000256" key="1">
    <source>
        <dbReference type="ARBA" id="ARBA00004275"/>
    </source>
</evidence>
<evidence type="ECO:0000256" key="7">
    <source>
        <dbReference type="ARBA" id="ARBA00023002"/>
    </source>
</evidence>
<keyword evidence="4" id="KW-0597">Phosphoprotein</keyword>
<evidence type="ECO:0000256" key="16">
    <source>
        <dbReference type="ARBA" id="ARBA00048686"/>
    </source>
</evidence>
<dbReference type="EC" id="1.3.1.38" evidence="13"/>
<comment type="catalytic activity">
    <reaction evidence="19">
        <text>(2E)-decenoyl-CoA + NADPH + H(+) = decanoyl-CoA + NADP(+)</text>
        <dbReference type="Rhea" id="RHEA:44960"/>
        <dbReference type="ChEBI" id="CHEBI:15378"/>
        <dbReference type="ChEBI" id="CHEBI:57783"/>
        <dbReference type="ChEBI" id="CHEBI:58349"/>
        <dbReference type="ChEBI" id="CHEBI:61406"/>
        <dbReference type="ChEBI" id="CHEBI:61430"/>
    </reaction>
    <physiologicalReaction direction="left-to-right" evidence="19">
        <dbReference type="Rhea" id="RHEA:44961"/>
    </physiologicalReaction>
</comment>
<name>A0A6J7HAH2_9ZZZZ</name>
<keyword evidence="3" id="KW-0444">Lipid biosynthesis</keyword>
<evidence type="ECO:0000256" key="18">
    <source>
        <dbReference type="ARBA" id="ARBA00049251"/>
    </source>
</evidence>
<evidence type="ECO:0000256" key="5">
    <source>
        <dbReference type="ARBA" id="ARBA00022832"/>
    </source>
</evidence>
<evidence type="ECO:0000256" key="6">
    <source>
        <dbReference type="ARBA" id="ARBA00022857"/>
    </source>
</evidence>
<dbReference type="InterPro" id="IPR036291">
    <property type="entry name" value="NAD(P)-bd_dom_sf"/>
</dbReference>
<dbReference type="PANTHER" id="PTHR24317">
    <property type="entry name" value="PEROXISOMAL TRANS-2-ENOYL-COA REDUCTASE"/>
    <property type="match status" value="1"/>
</dbReference>
<dbReference type="FunFam" id="3.40.50.720:FF:000084">
    <property type="entry name" value="Short-chain dehydrogenase reductase"/>
    <property type="match status" value="1"/>
</dbReference>
<comment type="catalytic activity">
    <reaction evidence="18">
        <text>a (2E)-enoyl-CoA + NADPH + H(+) = a 2,3-saturated acyl-CoA + NADP(+)</text>
        <dbReference type="Rhea" id="RHEA:33763"/>
        <dbReference type="ChEBI" id="CHEBI:15378"/>
        <dbReference type="ChEBI" id="CHEBI:57783"/>
        <dbReference type="ChEBI" id="CHEBI:58349"/>
        <dbReference type="ChEBI" id="CHEBI:58856"/>
        <dbReference type="ChEBI" id="CHEBI:65111"/>
        <dbReference type="EC" id="1.3.1.38"/>
    </reaction>
    <physiologicalReaction direction="left-to-right" evidence="18">
        <dbReference type="Rhea" id="RHEA:33764"/>
    </physiologicalReaction>
</comment>
<dbReference type="AlphaFoldDB" id="A0A6J7HAH2"/>
<evidence type="ECO:0000256" key="21">
    <source>
        <dbReference type="SAM" id="MobiDB-lite"/>
    </source>
</evidence>
<comment type="catalytic activity">
    <reaction evidence="17">
        <text>(2E)-hexenoyl-CoA + NADPH + H(+) = hexanoyl-CoA + NADP(+)</text>
        <dbReference type="Rhea" id="RHEA:44956"/>
        <dbReference type="ChEBI" id="CHEBI:15378"/>
        <dbReference type="ChEBI" id="CHEBI:57783"/>
        <dbReference type="ChEBI" id="CHEBI:58349"/>
        <dbReference type="ChEBI" id="CHEBI:62077"/>
        <dbReference type="ChEBI" id="CHEBI:62620"/>
    </reaction>
    <physiologicalReaction direction="left-to-right" evidence="17">
        <dbReference type="Rhea" id="RHEA:44957"/>
    </physiologicalReaction>
</comment>
<dbReference type="GO" id="GO:0006633">
    <property type="term" value="P:fatty acid biosynthetic process"/>
    <property type="evidence" value="ECO:0007669"/>
    <property type="project" value="UniProtKB-KW"/>
</dbReference>
<dbReference type="GO" id="GO:0019166">
    <property type="term" value="F:trans-2-enoyl-CoA reductase (NADPH) activity"/>
    <property type="evidence" value="ECO:0007669"/>
    <property type="project" value="UniProtKB-EC"/>
</dbReference>
<sequence length="293" mass="30426">MTRPSTVFAPGLLDGQVVLISGGGSGLGRAAVLELVALGARVAICGRRGDALEETAALAGGACSTHVCDIREEDQVDRLVDDILARHGHIDTLVNNAGGQFLAPAETISPKGFRTVTRLNLDGTWLMTHAVATRAMIPVGPDGRPRGGKIVSVTLSPHHGLPGMVHSSAARAGVENMMRELSIEWARFGIRLNAIAAGQFATDVFMTKYPKPMVDAAAGLVPLGRLGTPEEFAWLVAYLASPAGDFFSGSVLTIDGARDNHTGPWPAAGSADVAGNPLAEARQGRRTSPGTPG</sequence>
<dbReference type="SUPFAM" id="SSF51735">
    <property type="entry name" value="NAD(P)-binding Rossmann-fold domains"/>
    <property type="match status" value="1"/>
</dbReference>
<comment type="function">
    <text evidence="11">Participates in chain elongation of fatty acids. Catalyzes the reduction of trans-2-enoyl-CoAs of varying chain lengths from 6:1 to 16:1, having maximum activity with 10:1 CoA. Has no 2,4-dienoyl-CoA reductase activity.</text>
</comment>
<comment type="subcellular location">
    <subcellularLocation>
        <location evidence="1">Peroxisome</location>
    </subcellularLocation>
</comment>
<evidence type="ECO:0000256" key="13">
    <source>
        <dbReference type="ARBA" id="ARBA00038849"/>
    </source>
</evidence>
<evidence type="ECO:0000256" key="9">
    <source>
        <dbReference type="ARBA" id="ARBA00023140"/>
    </source>
</evidence>
<reference evidence="22" key="1">
    <citation type="submission" date="2020-05" db="EMBL/GenBank/DDBJ databases">
        <authorList>
            <person name="Chiriac C."/>
            <person name="Salcher M."/>
            <person name="Ghai R."/>
            <person name="Kavagutti S V."/>
        </authorList>
    </citation>
    <scope>NUCLEOTIDE SEQUENCE</scope>
</reference>
<dbReference type="InterPro" id="IPR002347">
    <property type="entry name" value="SDR_fam"/>
</dbReference>
<dbReference type="PRINTS" id="PR00081">
    <property type="entry name" value="GDHRDH"/>
</dbReference>
<comment type="catalytic activity">
    <reaction evidence="20">
        <text>(2E)-octenoyl-CoA + NADPH + H(+) = octanoyl-CoA + NADP(+)</text>
        <dbReference type="Rhea" id="RHEA:44952"/>
        <dbReference type="ChEBI" id="CHEBI:15378"/>
        <dbReference type="ChEBI" id="CHEBI:57386"/>
        <dbReference type="ChEBI" id="CHEBI:57783"/>
        <dbReference type="ChEBI" id="CHEBI:58349"/>
        <dbReference type="ChEBI" id="CHEBI:62242"/>
    </reaction>
    <physiologicalReaction direction="left-to-right" evidence="20">
        <dbReference type="Rhea" id="RHEA:44953"/>
    </physiologicalReaction>
</comment>
<evidence type="ECO:0000256" key="3">
    <source>
        <dbReference type="ARBA" id="ARBA00022516"/>
    </source>
</evidence>
<evidence type="ECO:0000313" key="22">
    <source>
        <dbReference type="EMBL" id="CAB4918001.1"/>
    </source>
</evidence>
<evidence type="ECO:0000256" key="14">
    <source>
        <dbReference type="ARBA" id="ARBA00041063"/>
    </source>
</evidence>
<comment type="catalytic activity">
    <reaction evidence="16">
        <text>(2E)-tetradecenoyl-CoA + NADPH + H(+) = tetradecanoyl-CoA + NADP(+)</text>
        <dbReference type="Rhea" id="RHEA:44968"/>
        <dbReference type="ChEBI" id="CHEBI:15378"/>
        <dbReference type="ChEBI" id="CHEBI:57385"/>
        <dbReference type="ChEBI" id="CHEBI:57783"/>
        <dbReference type="ChEBI" id="CHEBI:58349"/>
        <dbReference type="ChEBI" id="CHEBI:61405"/>
    </reaction>
    <physiologicalReaction direction="left-to-right" evidence="16">
        <dbReference type="Rhea" id="RHEA:44969"/>
    </physiologicalReaction>
</comment>
<keyword evidence="8" id="KW-0443">Lipid metabolism</keyword>
<keyword evidence="5" id="KW-0276">Fatty acid metabolism</keyword>
<dbReference type="PANTHER" id="PTHR24317:SF7">
    <property type="entry name" value="PEROXISOMAL TRANS-2-ENOYL-COA REDUCTASE"/>
    <property type="match status" value="1"/>
</dbReference>
<keyword evidence="7" id="KW-0560">Oxidoreductase</keyword>
<organism evidence="22">
    <name type="scientific">freshwater metagenome</name>
    <dbReference type="NCBI Taxonomy" id="449393"/>
    <lineage>
        <taxon>unclassified sequences</taxon>
        <taxon>metagenomes</taxon>
        <taxon>ecological metagenomes</taxon>
    </lineage>
</organism>
<dbReference type="Gene3D" id="3.40.50.720">
    <property type="entry name" value="NAD(P)-binding Rossmann-like Domain"/>
    <property type="match status" value="1"/>
</dbReference>
<gene>
    <name evidence="22" type="ORF">UFOPK3564_01680</name>
</gene>
<comment type="subunit">
    <text evidence="12">Interacts with PEX5, probably required to target it into peroxisomes.</text>
</comment>
<evidence type="ECO:0000256" key="15">
    <source>
        <dbReference type="ARBA" id="ARBA00047570"/>
    </source>
</evidence>
<proteinExistence type="predicted"/>
<keyword evidence="10" id="KW-0275">Fatty acid biosynthesis</keyword>
<dbReference type="InterPro" id="IPR052388">
    <property type="entry name" value="Peroxisomal_t2-enoyl-CoA_red"/>
</dbReference>
<evidence type="ECO:0000256" key="11">
    <source>
        <dbReference type="ARBA" id="ARBA00037124"/>
    </source>
</evidence>
<keyword evidence="9" id="KW-0576">Peroxisome</keyword>
<evidence type="ECO:0000256" key="19">
    <source>
        <dbReference type="ARBA" id="ARBA00049386"/>
    </source>
</evidence>
<evidence type="ECO:0000256" key="8">
    <source>
        <dbReference type="ARBA" id="ARBA00023098"/>
    </source>
</evidence>
<dbReference type="Pfam" id="PF13561">
    <property type="entry name" value="adh_short_C2"/>
    <property type="match status" value="1"/>
</dbReference>
<dbReference type="GO" id="GO:0005777">
    <property type="term" value="C:peroxisome"/>
    <property type="evidence" value="ECO:0007669"/>
    <property type="project" value="UniProtKB-SubCell"/>
</dbReference>
<evidence type="ECO:0000256" key="4">
    <source>
        <dbReference type="ARBA" id="ARBA00022553"/>
    </source>
</evidence>
<protein>
    <recommendedName>
        <fullName evidence="14">Peroxisomal trans-2-enoyl-CoA reductase</fullName>
        <ecNumber evidence="13">1.3.1.38</ecNumber>
    </recommendedName>
</protein>
<comment type="pathway">
    <text evidence="2">Lipid metabolism.</text>
</comment>